<protein>
    <submittedName>
        <fullName evidence="1">Uncharacterized protein</fullName>
    </submittedName>
</protein>
<dbReference type="Proteomes" id="UP000790709">
    <property type="component" value="Unassembled WGS sequence"/>
</dbReference>
<accession>A0ACB8B6G9</accession>
<sequence>MHLRYHELLHIEYLEAVRVRAASTVSGLLPPHQPFGKWNNMNGYAGYIPTHKYFRNFYDALIETYAAETDQHMFMQSAEKLSADHSFKVGKHLGKISGVPVFGALHTAVNEYGEIRAMTLTPTKAHDDCMPALVKIPDSLAKYGHNELEVVFTDSMRGDKEALHRVFPSLLKNVTPVPSSSLEPLSLPANWEIYSLSSTYQVNTRVNTIMADLQDIGPDEELHLPMDMEWPVDRAMGIYGGVALVSIAYKKSVYLIPLVKYAQDNGSLKLPSPLLACLRLPRIRKVGVHVKADLTRLYHDCGYSSPSDEPFIGGLELGAMANDCNVVEHSNDSSIRISSEWDNPTLTGEQQTYAALDVYAGWAILNAFLVIPVGAPVTESTPGGTAVRLLSCNGKSTVAYGFVSHNRPKQYNGVNLTKTRILVNITSVVVPAYLIRGELVKSRKDTSLSELASSLPVSILCHLKDLQTCVGQDVTPSHPHHPVAQPPPPFESTYDPYSTEPHEENEDGAPLLDEAIGDNCLSWHNTLNYDPDIEQSLCNAVQDPDASQKADLLATAALQVPQQLACVPAADQSEVHSRVLGNIWHLMDQFKISLHHGLRRPFACALRDAIFIPDSEDKAAVLRVLEARCTTFQQMVLHDLGWVWQRVKRLVPPPEILTPQVLQVLHEFGPLKDAVTGQPLFSDASWNKAKNIIENIRLGYYSDPPGVKLYTVQQKDADKLTIYRCLRGTNNVEGGVHQNIIRRFGPFNASPRLAVNLLRDYSLSHNLKLPKHLKSYYKVWNENRNEHNSIEQNKAAYDVIRKLVTAPITIPPIPAGQRETVKDQIGGACHLPLSSEPPSVSITHLTTVEQQHT</sequence>
<gene>
    <name evidence="1" type="ORF">BV22DRAFT_1133160</name>
</gene>
<comment type="caution">
    <text evidence="1">The sequence shown here is derived from an EMBL/GenBank/DDBJ whole genome shotgun (WGS) entry which is preliminary data.</text>
</comment>
<organism evidence="1 2">
    <name type="scientific">Leucogyrophana mollusca</name>
    <dbReference type="NCBI Taxonomy" id="85980"/>
    <lineage>
        <taxon>Eukaryota</taxon>
        <taxon>Fungi</taxon>
        <taxon>Dikarya</taxon>
        <taxon>Basidiomycota</taxon>
        <taxon>Agaricomycotina</taxon>
        <taxon>Agaricomycetes</taxon>
        <taxon>Agaricomycetidae</taxon>
        <taxon>Boletales</taxon>
        <taxon>Boletales incertae sedis</taxon>
        <taxon>Leucogyrophana</taxon>
    </lineage>
</organism>
<dbReference type="EMBL" id="MU266587">
    <property type="protein sequence ID" value="KAH7920342.1"/>
    <property type="molecule type" value="Genomic_DNA"/>
</dbReference>
<keyword evidence="2" id="KW-1185">Reference proteome</keyword>
<evidence type="ECO:0000313" key="2">
    <source>
        <dbReference type="Proteomes" id="UP000790709"/>
    </source>
</evidence>
<proteinExistence type="predicted"/>
<name>A0ACB8B6G9_9AGAM</name>
<evidence type="ECO:0000313" key="1">
    <source>
        <dbReference type="EMBL" id="KAH7920342.1"/>
    </source>
</evidence>
<reference evidence="1" key="1">
    <citation type="journal article" date="2021" name="New Phytol.">
        <title>Evolutionary innovations through gain and loss of genes in the ectomycorrhizal Boletales.</title>
        <authorList>
            <person name="Wu G."/>
            <person name="Miyauchi S."/>
            <person name="Morin E."/>
            <person name="Kuo A."/>
            <person name="Drula E."/>
            <person name="Varga T."/>
            <person name="Kohler A."/>
            <person name="Feng B."/>
            <person name="Cao Y."/>
            <person name="Lipzen A."/>
            <person name="Daum C."/>
            <person name="Hundley H."/>
            <person name="Pangilinan J."/>
            <person name="Johnson J."/>
            <person name="Barry K."/>
            <person name="LaButti K."/>
            <person name="Ng V."/>
            <person name="Ahrendt S."/>
            <person name="Min B."/>
            <person name="Choi I.G."/>
            <person name="Park H."/>
            <person name="Plett J.M."/>
            <person name="Magnuson J."/>
            <person name="Spatafora J.W."/>
            <person name="Nagy L.G."/>
            <person name="Henrissat B."/>
            <person name="Grigoriev I.V."/>
            <person name="Yang Z.L."/>
            <person name="Xu J."/>
            <person name="Martin F.M."/>
        </authorList>
    </citation>
    <scope>NUCLEOTIDE SEQUENCE</scope>
    <source>
        <strain evidence="1">KUC20120723A-06</strain>
    </source>
</reference>